<dbReference type="InterPro" id="IPR011971">
    <property type="entry name" value="CHP02284"/>
</dbReference>
<evidence type="ECO:0000259" key="1">
    <source>
        <dbReference type="Pfam" id="PF09537"/>
    </source>
</evidence>
<feature type="domain" description="DUF2383" evidence="1">
    <location>
        <begin position="17"/>
        <end position="124"/>
    </location>
</feature>
<dbReference type="SUPFAM" id="SSF47240">
    <property type="entry name" value="Ferritin-like"/>
    <property type="match status" value="1"/>
</dbReference>
<dbReference type="InterPro" id="IPR009078">
    <property type="entry name" value="Ferritin-like_SF"/>
</dbReference>
<gene>
    <name evidence="2" type="ORF">C8D94_103306</name>
</gene>
<name>A0A370QB25_9FLAO</name>
<protein>
    <submittedName>
        <fullName evidence="2">Uncharacterized protein (TIGR02284 family)</fullName>
    </submittedName>
</protein>
<dbReference type="Proteomes" id="UP000255317">
    <property type="component" value="Unassembled WGS sequence"/>
</dbReference>
<dbReference type="AlphaFoldDB" id="A0A370QB25"/>
<dbReference type="NCBIfam" id="TIGR02284">
    <property type="entry name" value="PA2169 family four-helix-bundle protein"/>
    <property type="match status" value="1"/>
</dbReference>
<dbReference type="EMBL" id="QRAO01000003">
    <property type="protein sequence ID" value="RDK85479.1"/>
    <property type="molecule type" value="Genomic_DNA"/>
</dbReference>
<evidence type="ECO:0000313" key="3">
    <source>
        <dbReference type="Proteomes" id="UP000255317"/>
    </source>
</evidence>
<reference evidence="2 3" key="1">
    <citation type="submission" date="2018-07" db="EMBL/GenBank/DDBJ databases">
        <title>Genomic Encyclopedia of Type Strains, Phase IV (KMG-IV): sequencing the most valuable type-strain genomes for metagenomic binning, comparative biology and taxonomic classification.</title>
        <authorList>
            <person name="Goeker M."/>
        </authorList>
    </citation>
    <scope>NUCLEOTIDE SEQUENCE [LARGE SCALE GENOMIC DNA]</scope>
    <source>
        <strain evidence="2 3">DSM 101478</strain>
    </source>
</reference>
<dbReference type="OrthoDB" id="282393at2"/>
<evidence type="ECO:0000313" key="2">
    <source>
        <dbReference type="EMBL" id="RDK85479.1"/>
    </source>
</evidence>
<dbReference type="RefSeq" id="WP_115123895.1">
    <property type="nucleotide sequence ID" value="NZ_QRAO01000003.1"/>
</dbReference>
<sequence length="161" mass="18473">MKTTKEQADQDIHENLVNNLQELLEKNIDAEEGYSKAMKDAKNNRLKSFLQHQAAKRSQFVTELNQEIRNLNETPKEKGSTTGSLHRTWIDIKSSLTGNDDEAVLEECIRGDKASVEEYEERLQENRFPQNIQQTLNNQLSEIRGTLSKVKSLEDIADNLD</sequence>
<dbReference type="Pfam" id="PF09537">
    <property type="entry name" value="DUF2383"/>
    <property type="match status" value="1"/>
</dbReference>
<organism evidence="2 3">
    <name type="scientific">Marinirhabdus gelatinilytica</name>
    <dbReference type="NCBI Taxonomy" id="1703343"/>
    <lineage>
        <taxon>Bacteria</taxon>
        <taxon>Pseudomonadati</taxon>
        <taxon>Bacteroidota</taxon>
        <taxon>Flavobacteriia</taxon>
        <taxon>Flavobacteriales</taxon>
        <taxon>Flavobacteriaceae</taxon>
    </lineage>
</organism>
<dbReference type="InterPro" id="IPR019052">
    <property type="entry name" value="DUF2383"/>
</dbReference>
<dbReference type="Gene3D" id="1.20.1260.10">
    <property type="match status" value="1"/>
</dbReference>
<dbReference type="InterPro" id="IPR012347">
    <property type="entry name" value="Ferritin-like"/>
</dbReference>
<comment type="caution">
    <text evidence="2">The sequence shown here is derived from an EMBL/GenBank/DDBJ whole genome shotgun (WGS) entry which is preliminary data.</text>
</comment>
<dbReference type="InterPro" id="IPR016920">
    <property type="entry name" value="UCP029477"/>
</dbReference>
<dbReference type="PIRSF" id="PIRSF029477">
    <property type="entry name" value="UCP029477"/>
    <property type="match status" value="1"/>
</dbReference>
<proteinExistence type="predicted"/>
<accession>A0A370QB25</accession>
<keyword evidence="3" id="KW-1185">Reference proteome</keyword>